<name>A0A6A4H0R8_9AGAR</name>
<dbReference type="AlphaFoldDB" id="A0A6A4H0R8"/>
<dbReference type="Proteomes" id="UP000799118">
    <property type="component" value="Unassembled WGS sequence"/>
</dbReference>
<organism evidence="1 2">
    <name type="scientific">Gymnopus androsaceus JB14</name>
    <dbReference type="NCBI Taxonomy" id="1447944"/>
    <lineage>
        <taxon>Eukaryota</taxon>
        <taxon>Fungi</taxon>
        <taxon>Dikarya</taxon>
        <taxon>Basidiomycota</taxon>
        <taxon>Agaricomycotina</taxon>
        <taxon>Agaricomycetes</taxon>
        <taxon>Agaricomycetidae</taxon>
        <taxon>Agaricales</taxon>
        <taxon>Marasmiineae</taxon>
        <taxon>Omphalotaceae</taxon>
        <taxon>Gymnopus</taxon>
    </lineage>
</organism>
<keyword evidence="2" id="KW-1185">Reference proteome</keyword>
<evidence type="ECO:0000313" key="1">
    <source>
        <dbReference type="EMBL" id="KAE9390954.1"/>
    </source>
</evidence>
<evidence type="ECO:0000313" key="2">
    <source>
        <dbReference type="Proteomes" id="UP000799118"/>
    </source>
</evidence>
<gene>
    <name evidence="1" type="ORF">BT96DRAFT_1001791</name>
</gene>
<sequence>MLLVVAADIDLLSSTYKEGEVKTKVKAPTVMTLLQHHTLIHYLLLLSSCNFFVWAYPQQTVTTAVLATVALDFGSVDSSISGSEQDFTTIALVGISSETDSNGNSVSETTYSREIVVSEAAFTTTTNGEIVADTLVPGVVMTEIDTIVENASGYYISGSQYFTGGTLSVTVQGEYLTCSFANPEATVGGCSELDILPEATTTLQHSDEYSATVVATTITQPVQALVSSSTAGASASSKPSNGGVLSQKQKGLVSMMYLVPIILALIIEQMPQIPFLDGQRVVSILSTTSFITGLLVESLRPSGILLFATAGWCSDTGSFDDPKSQRKYISRFLLLPPEFDKSETGQVLLNQMW</sequence>
<accession>A0A6A4H0R8</accession>
<protein>
    <submittedName>
        <fullName evidence="1">Uncharacterized protein</fullName>
    </submittedName>
</protein>
<proteinExistence type="predicted"/>
<dbReference type="OrthoDB" id="3068024at2759"/>
<reference evidence="1" key="1">
    <citation type="journal article" date="2019" name="Environ. Microbiol.">
        <title>Fungal ecological strategies reflected in gene transcription - a case study of two litter decomposers.</title>
        <authorList>
            <person name="Barbi F."/>
            <person name="Kohler A."/>
            <person name="Barry K."/>
            <person name="Baskaran P."/>
            <person name="Daum C."/>
            <person name="Fauchery L."/>
            <person name="Ihrmark K."/>
            <person name="Kuo A."/>
            <person name="LaButti K."/>
            <person name="Lipzen A."/>
            <person name="Morin E."/>
            <person name="Grigoriev I.V."/>
            <person name="Henrissat B."/>
            <person name="Lindahl B."/>
            <person name="Martin F."/>
        </authorList>
    </citation>
    <scope>NUCLEOTIDE SEQUENCE</scope>
    <source>
        <strain evidence="1">JB14</strain>
    </source>
</reference>
<dbReference type="EMBL" id="ML769640">
    <property type="protein sequence ID" value="KAE9390954.1"/>
    <property type="molecule type" value="Genomic_DNA"/>
</dbReference>